<dbReference type="InterPro" id="IPR028361">
    <property type="entry name" value="GPI_transamidase"/>
</dbReference>
<evidence type="ECO:0000256" key="5">
    <source>
        <dbReference type="SAM" id="SignalP"/>
    </source>
</evidence>
<evidence type="ECO:0000256" key="3">
    <source>
        <dbReference type="ARBA" id="ARBA00022502"/>
    </source>
</evidence>
<evidence type="ECO:0000256" key="2">
    <source>
        <dbReference type="ARBA" id="ARBA00009941"/>
    </source>
</evidence>
<dbReference type="Pfam" id="PF01650">
    <property type="entry name" value="Peptidase_C13"/>
    <property type="match status" value="1"/>
</dbReference>
<accession>K3WBD0</accession>
<dbReference type="MEROPS" id="C13.005"/>
<dbReference type="Proteomes" id="UP000019132">
    <property type="component" value="Unassembled WGS sequence"/>
</dbReference>
<dbReference type="GO" id="GO:0003923">
    <property type="term" value="F:GPI-anchor transamidase activity"/>
    <property type="evidence" value="ECO:0007669"/>
    <property type="project" value="InterPro"/>
</dbReference>
<sequence length="123" mass="13483">MTMKRTTLRVLLVAMLCAAHALMASAGERDAAASTASHAYRRHSNNWAVVVDTSRFWSNYRYIANALSLYHSVKQLGIPGSQIILMLADQMPCNQLTSGNPVGRWVLLDGFQIAASMHGSLSF</sequence>
<dbReference type="HOGENOM" id="CLU_2019847_0_0_1"/>
<dbReference type="STRING" id="431595.K3WBD0"/>
<feature type="signal peptide" evidence="5">
    <location>
        <begin position="1"/>
        <end position="26"/>
    </location>
</feature>
<dbReference type="GO" id="GO:0042765">
    <property type="term" value="C:GPI-anchor transamidase complex"/>
    <property type="evidence" value="ECO:0007669"/>
    <property type="project" value="InterPro"/>
</dbReference>
<dbReference type="GO" id="GO:0006508">
    <property type="term" value="P:proteolysis"/>
    <property type="evidence" value="ECO:0007669"/>
    <property type="project" value="InterPro"/>
</dbReference>
<dbReference type="GO" id="GO:0006506">
    <property type="term" value="P:GPI anchor biosynthetic process"/>
    <property type="evidence" value="ECO:0007669"/>
    <property type="project" value="UniProtKB-UniPathway"/>
</dbReference>
<reference evidence="7" key="1">
    <citation type="journal article" date="2010" name="Genome Biol.">
        <title>Genome sequence of the necrotrophic plant pathogen Pythium ultimum reveals original pathogenicity mechanisms and effector repertoire.</title>
        <authorList>
            <person name="Levesque C.A."/>
            <person name="Brouwer H."/>
            <person name="Cano L."/>
            <person name="Hamilton J.P."/>
            <person name="Holt C."/>
            <person name="Huitema E."/>
            <person name="Raffaele S."/>
            <person name="Robideau G.P."/>
            <person name="Thines M."/>
            <person name="Win J."/>
            <person name="Zerillo M.M."/>
            <person name="Beakes G.W."/>
            <person name="Boore J.L."/>
            <person name="Busam D."/>
            <person name="Dumas B."/>
            <person name="Ferriera S."/>
            <person name="Fuerstenberg S.I."/>
            <person name="Gachon C.M."/>
            <person name="Gaulin E."/>
            <person name="Govers F."/>
            <person name="Grenville-Briggs L."/>
            <person name="Horner N."/>
            <person name="Hostetler J."/>
            <person name="Jiang R.H."/>
            <person name="Johnson J."/>
            <person name="Krajaejun T."/>
            <person name="Lin H."/>
            <person name="Meijer H.J."/>
            <person name="Moore B."/>
            <person name="Morris P."/>
            <person name="Phuntmart V."/>
            <person name="Puiu D."/>
            <person name="Shetty J."/>
            <person name="Stajich J.E."/>
            <person name="Tripathy S."/>
            <person name="Wawra S."/>
            <person name="van West P."/>
            <person name="Whitty B.R."/>
            <person name="Coutinho P.M."/>
            <person name="Henrissat B."/>
            <person name="Martin F."/>
            <person name="Thomas P.D."/>
            <person name="Tyler B.M."/>
            <person name="De Vries R.P."/>
            <person name="Kamoun S."/>
            <person name="Yandell M."/>
            <person name="Tisserat N."/>
            <person name="Buell C.R."/>
        </authorList>
    </citation>
    <scope>NUCLEOTIDE SEQUENCE</scope>
    <source>
        <strain evidence="7">DAOM:BR144</strain>
    </source>
</reference>
<proteinExistence type="inferred from homology"/>
<keyword evidence="3" id="KW-0337">GPI-anchor biosynthesis</keyword>
<dbReference type="InParanoid" id="K3WBD0"/>
<dbReference type="eggNOG" id="KOG1349">
    <property type="taxonomic scope" value="Eukaryota"/>
</dbReference>
<dbReference type="AlphaFoldDB" id="K3WBD0"/>
<dbReference type="PRINTS" id="PR00776">
    <property type="entry name" value="HEMOGLOBNASE"/>
</dbReference>
<dbReference type="GO" id="GO:0016255">
    <property type="term" value="P:attachment of GPI anchor to protein"/>
    <property type="evidence" value="ECO:0007669"/>
    <property type="project" value="InterPro"/>
</dbReference>
<comment type="similarity">
    <text evidence="2">Belongs to the peptidase C13 family.</text>
</comment>
<keyword evidence="4 5" id="KW-0732">Signal</keyword>
<evidence type="ECO:0008006" key="8">
    <source>
        <dbReference type="Google" id="ProtNLM"/>
    </source>
</evidence>
<reference evidence="6" key="3">
    <citation type="submission" date="2014-11" db="UniProtKB">
        <authorList>
            <consortium name="EnsemblProtists"/>
        </authorList>
    </citation>
    <scope>IDENTIFICATION</scope>
    <source>
        <strain evidence="6">DAOM BR144</strain>
    </source>
</reference>
<evidence type="ECO:0000256" key="4">
    <source>
        <dbReference type="ARBA" id="ARBA00022729"/>
    </source>
</evidence>
<reference evidence="7" key="2">
    <citation type="submission" date="2010-04" db="EMBL/GenBank/DDBJ databases">
        <authorList>
            <person name="Buell R."/>
            <person name="Hamilton J."/>
            <person name="Hostetler J."/>
        </authorList>
    </citation>
    <scope>NUCLEOTIDE SEQUENCE [LARGE SCALE GENOMIC DNA]</scope>
    <source>
        <strain evidence="7">DAOM:BR144</strain>
    </source>
</reference>
<dbReference type="InterPro" id="IPR001096">
    <property type="entry name" value="Peptidase_C13"/>
</dbReference>
<feature type="chain" id="PRO_5003867780" description="GPI-anchor transamidase" evidence="5">
    <location>
        <begin position="27"/>
        <end position="123"/>
    </location>
</feature>
<dbReference type="PANTHER" id="PTHR48067:SF1">
    <property type="entry name" value="GPI-ANCHOR TRANSAMIDASE"/>
    <property type="match status" value="1"/>
</dbReference>
<dbReference type="UniPathway" id="UPA00196"/>
<dbReference type="VEuPathDB" id="FungiDB:PYU1_G002268"/>
<name>K3WBD0_GLOUD</name>
<evidence type="ECO:0000256" key="1">
    <source>
        <dbReference type="ARBA" id="ARBA00004687"/>
    </source>
</evidence>
<evidence type="ECO:0000313" key="7">
    <source>
        <dbReference type="Proteomes" id="UP000019132"/>
    </source>
</evidence>
<dbReference type="EnsemblProtists" id="PYU1_T002271">
    <property type="protein sequence ID" value="PYU1_T002271"/>
    <property type="gene ID" value="PYU1_G002268"/>
</dbReference>
<evidence type="ECO:0000313" key="6">
    <source>
        <dbReference type="EnsemblProtists" id="PYU1_T002271"/>
    </source>
</evidence>
<organism evidence="6 7">
    <name type="scientific">Globisporangium ultimum (strain ATCC 200006 / CBS 805.95 / DAOM BR144)</name>
    <name type="common">Pythium ultimum</name>
    <dbReference type="NCBI Taxonomy" id="431595"/>
    <lineage>
        <taxon>Eukaryota</taxon>
        <taxon>Sar</taxon>
        <taxon>Stramenopiles</taxon>
        <taxon>Oomycota</taxon>
        <taxon>Peronosporomycetes</taxon>
        <taxon>Pythiales</taxon>
        <taxon>Pythiaceae</taxon>
        <taxon>Globisporangium</taxon>
    </lineage>
</organism>
<comment type="pathway">
    <text evidence="1">Glycolipid biosynthesis; glycosylphosphatidylinositol-anchor biosynthesis.</text>
</comment>
<dbReference type="Gene3D" id="3.40.50.1460">
    <property type="match status" value="1"/>
</dbReference>
<keyword evidence="7" id="KW-1185">Reference proteome</keyword>
<protein>
    <recommendedName>
        <fullName evidence="8">GPI-anchor transamidase</fullName>
    </recommendedName>
</protein>
<dbReference type="PANTHER" id="PTHR48067">
    <property type="entry name" value="GPI-ANCHOR TRANSAMIDASE"/>
    <property type="match status" value="1"/>
</dbReference>